<proteinExistence type="inferred from homology"/>
<dbReference type="Gene3D" id="3.40.1620.10">
    <property type="entry name" value="YefM-like domain"/>
    <property type="match status" value="1"/>
</dbReference>
<comment type="function">
    <text evidence="2">Antitoxin component of a type II toxin-antitoxin (TA) system.</text>
</comment>
<dbReference type="InterPro" id="IPR006442">
    <property type="entry name" value="Antitoxin_Phd/YefM"/>
</dbReference>
<sequence length="89" mass="9741">MNAEVPSDTWTVAQAKAKLSEVIDKARRKGPQAITRNGKSAVVVDAELWENTQRRELMGSFADFILASPLRGSGLEVERLEGGVRETSL</sequence>
<dbReference type="EMBL" id="FUYP01000006">
    <property type="protein sequence ID" value="SKB46686.1"/>
    <property type="molecule type" value="Genomic_DNA"/>
</dbReference>
<name>A0A1T5BHG5_9SPHN</name>
<reference evidence="4" key="1">
    <citation type="submission" date="2017-02" db="EMBL/GenBank/DDBJ databases">
        <authorList>
            <person name="Varghese N."/>
            <person name="Submissions S."/>
        </authorList>
    </citation>
    <scope>NUCLEOTIDE SEQUENCE [LARGE SCALE GENOMIC DNA]</scope>
    <source>
        <strain evidence="4">R11H</strain>
    </source>
</reference>
<protein>
    <recommendedName>
        <fullName evidence="2">Antitoxin</fullName>
    </recommendedName>
</protein>
<organism evidence="3 4">
    <name type="scientific">Sphingopyxis flava</name>
    <dbReference type="NCBI Taxonomy" id="1507287"/>
    <lineage>
        <taxon>Bacteria</taxon>
        <taxon>Pseudomonadati</taxon>
        <taxon>Pseudomonadota</taxon>
        <taxon>Alphaproteobacteria</taxon>
        <taxon>Sphingomonadales</taxon>
        <taxon>Sphingomonadaceae</taxon>
        <taxon>Sphingopyxis</taxon>
    </lineage>
</organism>
<dbReference type="RefSeq" id="WP_079637980.1">
    <property type="nucleotide sequence ID" value="NZ_FUYP01000006.1"/>
</dbReference>
<dbReference type="OrthoDB" id="517402at2"/>
<dbReference type="SUPFAM" id="SSF143120">
    <property type="entry name" value="YefM-like"/>
    <property type="match status" value="1"/>
</dbReference>
<evidence type="ECO:0000256" key="1">
    <source>
        <dbReference type="ARBA" id="ARBA00009981"/>
    </source>
</evidence>
<keyword evidence="4" id="KW-1185">Reference proteome</keyword>
<dbReference type="InterPro" id="IPR036165">
    <property type="entry name" value="YefM-like_sf"/>
</dbReference>
<gene>
    <name evidence="3" type="ORF">SAMN06295937_1006186</name>
</gene>
<accession>A0A1T5BHG5</accession>
<dbReference type="NCBIfam" id="TIGR01552">
    <property type="entry name" value="phd_fam"/>
    <property type="match status" value="1"/>
</dbReference>
<evidence type="ECO:0000313" key="3">
    <source>
        <dbReference type="EMBL" id="SKB46686.1"/>
    </source>
</evidence>
<comment type="similarity">
    <text evidence="1 2">Belongs to the phD/YefM antitoxin family.</text>
</comment>
<dbReference type="Proteomes" id="UP000190044">
    <property type="component" value="Unassembled WGS sequence"/>
</dbReference>
<dbReference type="AlphaFoldDB" id="A0A1T5BHG5"/>
<evidence type="ECO:0000313" key="4">
    <source>
        <dbReference type="Proteomes" id="UP000190044"/>
    </source>
</evidence>
<dbReference type="Pfam" id="PF02604">
    <property type="entry name" value="PhdYeFM_antitox"/>
    <property type="match status" value="1"/>
</dbReference>
<evidence type="ECO:0000256" key="2">
    <source>
        <dbReference type="RuleBase" id="RU362080"/>
    </source>
</evidence>